<accession>A0A4U9IPW2</accession>
<dbReference type="AlphaFoldDB" id="A0A4U9IPW2"/>
<reference evidence="1 2" key="1">
    <citation type="submission" date="2019-05" db="EMBL/GenBank/DDBJ databases">
        <authorList>
            <consortium name="Pathogen Informatics"/>
        </authorList>
    </citation>
    <scope>NUCLEOTIDE SEQUENCE [LARGE SCALE GENOMIC DNA]</scope>
    <source>
        <strain evidence="1 2">NCTC13032</strain>
    </source>
</reference>
<protein>
    <submittedName>
        <fullName evidence="1">Uncharacterized protein</fullName>
    </submittedName>
</protein>
<name>A0A4U9IPW2_9ENTR</name>
<proteinExistence type="predicted"/>
<evidence type="ECO:0000313" key="2">
    <source>
        <dbReference type="Proteomes" id="UP000310719"/>
    </source>
</evidence>
<dbReference type="Proteomes" id="UP000310719">
    <property type="component" value="Chromosome"/>
</dbReference>
<evidence type="ECO:0000313" key="1">
    <source>
        <dbReference type="EMBL" id="VTP80252.1"/>
    </source>
</evidence>
<sequence length="29" mass="3248">MRGRGAVDILINDFRGSGFINRVCLLLLK</sequence>
<organism evidence="1 2">
    <name type="scientific">Leclercia adecarboxylata</name>
    <dbReference type="NCBI Taxonomy" id="83655"/>
    <lineage>
        <taxon>Bacteria</taxon>
        <taxon>Pseudomonadati</taxon>
        <taxon>Pseudomonadota</taxon>
        <taxon>Gammaproteobacteria</taxon>
        <taxon>Enterobacterales</taxon>
        <taxon>Enterobacteriaceae</taxon>
        <taxon>Leclercia</taxon>
    </lineage>
</organism>
<gene>
    <name evidence="1" type="ORF">NCTC13032_06517</name>
</gene>
<dbReference type="EMBL" id="LR590464">
    <property type="protein sequence ID" value="VTP80252.1"/>
    <property type="molecule type" value="Genomic_DNA"/>
</dbReference>